<protein>
    <submittedName>
        <fullName evidence="2">Uncharacterized protein</fullName>
    </submittedName>
</protein>
<accession>A0A6G0KH58</accession>
<keyword evidence="1" id="KW-0472">Membrane</keyword>
<evidence type="ECO:0000256" key="1">
    <source>
        <dbReference type="SAM" id="Phobius"/>
    </source>
</evidence>
<keyword evidence="1" id="KW-1133">Transmembrane helix</keyword>
<dbReference type="Gene3D" id="1.10.287.630">
    <property type="entry name" value="Helix hairpin bin"/>
    <property type="match status" value="1"/>
</dbReference>
<dbReference type="EMBL" id="QXFX01001601">
    <property type="protein sequence ID" value="KAE9087626.1"/>
    <property type="molecule type" value="Genomic_DNA"/>
</dbReference>
<name>A0A6G0KH58_9STRA</name>
<sequence length="200" mass="22727">MVKHEWPQLSEFRDHAVAGIVLPHTPAHDLLEEKIVRDAERTGLSNLSVPRRTSIFPAFSRRTSRAIQTVVTLGQGDLIPVTLVETTYRIVVQFFAGLWVTAILTAYTFFFTHKDANLTSNISTRLDQAVHFLLARKAPTQLVASVDTYFQYMQRTRNGVEEELIVAALPPHYRSQCSHYAKPCCNVEKQTKCSLWRAVK</sequence>
<gene>
    <name evidence="2" type="ORF">PF010_g19661</name>
</gene>
<evidence type="ECO:0000313" key="2">
    <source>
        <dbReference type="EMBL" id="KAE9087626.1"/>
    </source>
</evidence>
<reference evidence="2 3" key="1">
    <citation type="submission" date="2018-09" db="EMBL/GenBank/DDBJ databases">
        <title>Genomic investigation of the strawberry pathogen Phytophthora fragariae indicates pathogenicity is determined by transcriptional variation in three key races.</title>
        <authorList>
            <person name="Adams T.M."/>
            <person name="Armitage A.D."/>
            <person name="Sobczyk M.K."/>
            <person name="Bates H.J."/>
            <person name="Dunwell J.M."/>
            <person name="Nellist C.F."/>
            <person name="Harrison R.J."/>
        </authorList>
    </citation>
    <scope>NUCLEOTIDE SEQUENCE [LARGE SCALE GENOMIC DNA]</scope>
    <source>
        <strain evidence="2 3">ONT-3</strain>
    </source>
</reference>
<keyword evidence="1" id="KW-0812">Transmembrane</keyword>
<evidence type="ECO:0000313" key="3">
    <source>
        <dbReference type="Proteomes" id="UP000488956"/>
    </source>
</evidence>
<comment type="caution">
    <text evidence="2">The sequence shown here is derived from an EMBL/GenBank/DDBJ whole genome shotgun (WGS) entry which is preliminary data.</text>
</comment>
<dbReference type="Proteomes" id="UP000488956">
    <property type="component" value="Unassembled WGS sequence"/>
</dbReference>
<proteinExistence type="predicted"/>
<organism evidence="2 3">
    <name type="scientific">Phytophthora fragariae</name>
    <dbReference type="NCBI Taxonomy" id="53985"/>
    <lineage>
        <taxon>Eukaryota</taxon>
        <taxon>Sar</taxon>
        <taxon>Stramenopiles</taxon>
        <taxon>Oomycota</taxon>
        <taxon>Peronosporomycetes</taxon>
        <taxon>Peronosporales</taxon>
        <taxon>Peronosporaceae</taxon>
        <taxon>Phytophthora</taxon>
    </lineage>
</organism>
<dbReference type="AlphaFoldDB" id="A0A6G0KH58"/>
<feature type="transmembrane region" description="Helical" evidence="1">
    <location>
        <begin position="90"/>
        <end position="110"/>
    </location>
</feature>